<dbReference type="EMBL" id="CP060791">
    <property type="protein sequence ID" value="QVE49070.1"/>
    <property type="molecule type" value="Genomic_DNA"/>
</dbReference>
<evidence type="ECO:0000313" key="2">
    <source>
        <dbReference type="EMBL" id="QVE49070.1"/>
    </source>
</evidence>
<evidence type="ECO:0000256" key="1">
    <source>
        <dbReference type="SAM" id="Phobius"/>
    </source>
</evidence>
<sequence length="424" mass="49056">MSGIILHSLFKNDCRCHASYPFDRRIQDRLTIAIIMAVISSISLILAIIPAIIMATPIGFIWAGIFGGLALTFFVFAILINYLRKNMPEGFKEVLKENYPHAFCDFIQKNQLTIQETRLLLHSLDEAGEDQDIYFHKYLGTFPKKLKIALNKYGISKFIGDLQQREFISLDTVLTRNCPIYWLKKFIEIAPKFPTRELTNPSREEIASYWLGKVGGCRNAQTIFLKNTYLIAQKISREDFDTCCLYVRNEDWENEELEAIKHRISETCLEVGRGGDEDVGIDVTRFFKGIQNSLLELCIHGVSWEQLCLIKSLDFENWDLLCALDGNKQGVRKFAVPCLGEVSDEKHHLYEPLISLLTWKDFDDLGLKKESIFMGEIRNPENRLLKYFSRQSRYHISIDLFNQEMILDHLPRYNLDVSTGAKRE</sequence>
<dbReference type="Pfam" id="PF07146">
    <property type="entry name" value="DUF1389"/>
    <property type="match status" value="1"/>
</dbReference>
<proteinExistence type="predicted"/>
<keyword evidence="1" id="KW-0472">Membrane</keyword>
<name>A0ABX8CDG8_9CHLA</name>
<evidence type="ECO:0000313" key="3">
    <source>
        <dbReference type="Proteomes" id="UP000680625"/>
    </source>
</evidence>
<feature type="transmembrane region" description="Helical" evidence="1">
    <location>
        <begin position="30"/>
        <end position="53"/>
    </location>
</feature>
<feature type="transmembrane region" description="Helical" evidence="1">
    <location>
        <begin position="59"/>
        <end position="83"/>
    </location>
</feature>
<dbReference type="Proteomes" id="UP000680625">
    <property type="component" value="Chromosome"/>
</dbReference>
<gene>
    <name evidence="2" type="ORF">H9Q19_05160</name>
</gene>
<reference evidence="2 3" key="1">
    <citation type="submission" date="2020-08" db="EMBL/GenBank/DDBJ databases">
        <title>Isolation and characterization of novel Chlamydia from Siamese crocodiles (Crocodylus siamensis).</title>
        <authorList>
            <person name="Sariya L."/>
        </authorList>
    </citation>
    <scope>NUCLEOTIDE SEQUENCE [LARGE SCALE GENOMIC DNA]</scope>
    <source>
        <strain evidence="2 3">No. 12</strain>
    </source>
</reference>
<protein>
    <submittedName>
        <fullName evidence="2">DUF1389 domain-containing protein</fullName>
    </submittedName>
</protein>
<organism evidence="2 3">
    <name type="scientific">Chlamydia crocodili</name>
    <dbReference type="NCBI Taxonomy" id="2766982"/>
    <lineage>
        <taxon>Bacteria</taxon>
        <taxon>Pseudomonadati</taxon>
        <taxon>Chlamydiota</taxon>
        <taxon>Chlamydiia</taxon>
        <taxon>Chlamydiales</taxon>
        <taxon>Chlamydiaceae</taxon>
        <taxon>Chlamydia/Chlamydophila group</taxon>
        <taxon>Chlamydia</taxon>
    </lineage>
</organism>
<accession>A0ABX8CDG8</accession>
<dbReference type="GeneID" id="301704993"/>
<keyword evidence="1" id="KW-1133">Transmembrane helix</keyword>
<dbReference type="InterPro" id="IPR010792">
    <property type="entry name" value="DUF1389"/>
</dbReference>
<keyword evidence="1" id="KW-0812">Transmembrane</keyword>
<dbReference type="RefSeq" id="WP_213240962.1">
    <property type="nucleotide sequence ID" value="NZ_CP060791.1"/>
</dbReference>
<keyword evidence="3" id="KW-1185">Reference proteome</keyword>